<protein>
    <recommendedName>
        <fullName evidence="1">Transcriptional repressor PaaX-like central Cas2-like domain-containing protein</fullName>
    </recommendedName>
</protein>
<reference evidence="2 3" key="1">
    <citation type="journal article" date="2016" name="Nat. Commun.">
        <title>Thousands of microbial genomes shed light on interconnected biogeochemical processes in an aquifer system.</title>
        <authorList>
            <person name="Anantharaman K."/>
            <person name="Brown C.T."/>
            <person name="Hug L.A."/>
            <person name="Sharon I."/>
            <person name="Castelle C.J."/>
            <person name="Probst A.J."/>
            <person name="Thomas B.C."/>
            <person name="Singh A."/>
            <person name="Wilkins M.J."/>
            <person name="Karaoz U."/>
            <person name="Brodie E.L."/>
            <person name="Williams K.H."/>
            <person name="Hubbard S.S."/>
            <person name="Banfield J.F."/>
        </authorList>
    </citation>
    <scope>NUCLEOTIDE SEQUENCE [LARGE SCALE GENOMIC DNA]</scope>
</reference>
<accession>A0A1G1ZHH2</accession>
<evidence type="ECO:0000313" key="3">
    <source>
        <dbReference type="Proteomes" id="UP000177960"/>
    </source>
</evidence>
<feature type="domain" description="Transcriptional repressor PaaX-like central Cas2-like" evidence="1">
    <location>
        <begin position="125"/>
        <end position="186"/>
    </location>
</feature>
<evidence type="ECO:0000259" key="1">
    <source>
        <dbReference type="Pfam" id="PF20803"/>
    </source>
</evidence>
<dbReference type="AlphaFoldDB" id="A0A1G1ZHH2"/>
<dbReference type="STRING" id="1798404.A3B92_04205"/>
<sequence length="195" mass="23238">MYNSPRNKIKRILESLEHKALTTAEILELMLPVSSGSYKVTKNLLGYMDEPRFDYQKWKRQEQKRFYSLISKLRKDGLIKKRKIGSELWNLTFGGIKKLVILKEKKLNSLPIKEYKKEKSKDLMVVVFDVPEKFKYKRIWLRGQLRTLGFRLLQKSVWIGDFRLPEDFIHDLRELGLLPYTHILKVYKTGSIINF</sequence>
<organism evidence="2 3">
    <name type="scientific">Candidatus Harrisonbacteria bacterium RIFCSPHIGHO2_02_FULL_42_16</name>
    <dbReference type="NCBI Taxonomy" id="1798404"/>
    <lineage>
        <taxon>Bacteria</taxon>
        <taxon>Candidatus Harrisoniibacteriota</taxon>
    </lineage>
</organism>
<dbReference type="Pfam" id="PF20803">
    <property type="entry name" value="PaaX_M"/>
    <property type="match status" value="1"/>
</dbReference>
<gene>
    <name evidence="2" type="ORF">A3B92_04205</name>
</gene>
<name>A0A1G1ZHH2_9BACT</name>
<dbReference type="EMBL" id="MHJG01000011">
    <property type="protein sequence ID" value="OGY64004.1"/>
    <property type="molecule type" value="Genomic_DNA"/>
</dbReference>
<evidence type="ECO:0000313" key="2">
    <source>
        <dbReference type="EMBL" id="OGY64004.1"/>
    </source>
</evidence>
<comment type="caution">
    <text evidence="2">The sequence shown here is derived from an EMBL/GenBank/DDBJ whole genome shotgun (WGS) entry which is preliminary data.</text>
</comment>
<dbReference type="InterPro" id="IPR048846">
    <property type="entry name" value="PaaX-like_central"/>
</dbReference>
<dbReference type="Proteomes" id="UP000177960">
    <property type="component" value="Unassembled WGS sequence"/>
</dbReference>
<proteinExistence type="predicted"/>